<evidence type="ECO:0000313" key="4">
    <source>
        <dbReference type="Proteomes" id="UP000828390"/>
    </source>
</evidence>
<proteinExistence type="predicted"/>
<keyword evidence="2" id="KW-0472">Membrane</keyword>
<dbReference type="AlphaFoldDB" id="A0A9D4DEI1"/>
<protein>
    <submittedName>
        <fullName evidence="3">Uncharacterized protein</fullName>
    </submittedName>
</protein>
<organism evidence="3 4">
    <name type="scientific">Dreissena polymorpha</name>
    <name type="common">Zebra mussel</name>
    <name type="synonym">Mytilus polymorpha</name>
    <dbReference type="NCBI Taxonomy" id="45954"/>
    <lineage>
        <taxon>Eukaryota</taxon>
        <taxon>Metazoa</taxon>
        <taxon>Spiralia</taxon>
        <taxon>Lophotrochozoa</taxon>
        <taxon>Mollusca</taxon>
        <taxon>Bivalvia</taxon>
        <taxon>Autobranchia</taxon>
        <taxon>Heteroconchia</taxon>
        <taxon>Euheterodonta</taxon>
        <taxon>Imparidentia</taxon>
        <taxon>Neoheterodontei</taxon>
        <taxon>Myida</taxon>
        <taxon>Dreissenoidea</taxon>
        <taxon>Dreissenidae</taxon>
        <taxon>Dreissena</taxon>
    </lineage>
</organism>
<dbReference type="Gene3D" id="1.20.1070.10">
    <property type="entry name" value="Rhodopsin 7-helix transmembrane proteins"/>
    <property type="match status" value="1"/>
</dbReference>
<feature type="transmembrane region" description="Helical" evidence="2">
    <location>
        <begin position="32"/>
        <end position="55"/>
    </location>
</feature>
<keyword evidence="4" id="KW-1185">Reference proteome</keyword>
<feature type="region of interest" description="Disordered" evidence="1">
    <location>
        <begin position="131"/>
        <end position="155"/>
    </location>
</feature>
<comment type="caution">
    <text evidence="3">The sequence shown here is derived from an EMBL/GenBank/DDBJ whole genome shotgun (WGS) entry which is preliminary data.</text>
</comment>
<gene>
    <name evidence="3" type="ORF">DPMN_181426</name>
</gene>
<feature type="compositionally biased region" description="Basic and acidic residues" evidence="1">
    <location>
        <begin position="140"/>
        <end position="149"/>
    </location>
</feature>
<reference evidence="3" key="2">
    <citation type="submission" date="2020-11" db="EMBL/GenBank/DDBJ databases">
        <authorList>
            <person name="McCartney M.A."/>
            <person name="Auch B."/>
            <person name="Kono T."/>
            <person name="Mallez S."/>
            <person name="Becker A."/>
            <person name="Gohl D.M."/>
            <person name="Silverstein K.A.T."/>
            <person name="Koren S."/>
            <person name="Bechman K.B."/>
            <person name="Herman A."/>
            <person name="Abrahante J.E."/>
            <person name="Garbe J."/>
        </authorList>
    </citation>
    <scope>NUCLEOTIDE SEQUENCE</scope>
    <source>
        <strain evidence="3">Duluth1</strain>
        <tissue evidence="3">Whole animal</tissue>
    </source>
</reference>
<evidence type="ECO:0000313" key="3">
    <source>
        <dbReference type="EMBL" id="KAH3747005.1"/>
    </source>
</evidence>
<dbReference type="SUPFAM" id="SSF81321">
    <property type="entry name" value="Family A G protein-coupled receptor-like"/>
    <property type="match status" value="1"/>
</dbReference>
<sequence length="188" mass="21372">MLVLWVPPWITDRLRYSRPSECYWDPSLNKEFVYIVAIFGHHGPFCIMVSLYTYVFMFMRKRSRTVGVVGSERSATPSIFPPTNSATVSGKDEQLSSRVSLNDRVVASSSKDDEAASFPEPDLSQLDVSRLQVPTSSGKRHGDGRRNKISEASTRSAMRIAREKTRVRHSKLYCDWIRNPVAPVPRCF</sequence>
<reference evidence="3" key="1">
    <citation type="journal article" date="2019" name="bioRxiv">
        <title>The Genome of the Zebra Mussel, Dreissena polymorpha: A Resource for Invasive Species Research.</title>
        <authorList>
            <person name="McCartney M.A."/>
            <person name="Auch B."/>
            <person name="Kono T."/>
            <person name="Mallez S."/>
            <person name="Zhang Y."/>
            <person name="Obille A."/>
            <person name="Becker A."/>
            <person name="Abrahante J.E."/>
            <person name="Garbe J."/>
            <person name="Badalamenti J.P."/>
            <person name="Herman A."/>
            <person name="Mangelson H."/>
            <person name="Liachko I."/>
            <person name="Sullivan S."/>
            <person name="Sone E.D."/>
            <person name="Koren S."/>
            <person name="Silverstein K.A.T."/>
            <person name="Beckman K.B."/>
            <person name="Gohl D.M."/>
        </authorList>
    </citation>
    <scope>NUCLEOTIDE SEQUENCE</scope>
    <source>
        <strain evidence="3">Duluth1</strain>
        <tissue evidence="3">Whole animal</tissue>
    </source>
</reference>
<accession>A0A9D4DEI1</accession>
<keyword evidence="2" id="KW-1133">Transmembrane helix</keyword>
<evidence type="ECO:0000256" key="2">
    <source>
        <dbReference type="SAM" id="Phobius"/>
    </source>
</evidence>
<name>A0A9D4DEI1_DREPO</name>
<dbReference type="Proteomes" id="UP000828390">
    <property type="component" value="Unassembled WGS sequence"/>
</dbReference>
<dbReference type="EMBL" id="JAIWYP010000010">
    <property type="protein sequence ID" value="KAH3747005.1"/>
    <property type="molecule type" value="Genomic_DNA"/>
</dbReference>
<evidence type="ECO:0000256" key="1">
    <source>
        <dbReference type="SAM" id="MobiDB-lite"/>
    </source>
</evidence>
<keyword evidence="2" id="KW-0812">Transmembrane</keyword>